<keyword evidence="1" id="KW-0597">Phosphoprotein</keyword>
<feature type="domain" description="Response regulatory" evidence="2">
    <location>
        <begin position="6"/>
        <end position="128"/>
    </location>
</feature>
<organism evidence="3 4">
    <name type="scientific">Spirosoma flavum</name>
    <dbReference type="NCBI Taxonomy" id="2048557"/>
    <lineage>
        <taxon>Bacteria</taxon>
        <taxon>Pseudomonadati</taxon>
        <taxon>Bacteroidota</taxon>
        <taxon>Cytophagia</taxon>
        <taxon>Cytophagales</taxon>
        <taxon>Cytophagaceae</taxon>
        <taxon>Spirosoma</taxon>
    </lineage>
</organism>
<comment type="caution">
    <text evidence="3">The sequence shown here is derived from an EMBL/GenBank/DDBJ whole genome shotgun (WGS) entry which is preliminary data.</text>
</comment>
<dbReference type="Pfam" id="PF00072">
    <property type="entry name" value="Response_reg"/>
    <property type="match status" value="1"/>
</dbReference>
<dbReference type="InterPro" id="IPR011006">
    <property type="entry name" value="CheY-like_superfamily"/>
</dbReference>
<dbReference type="EMBL" id="JBHUOM010000012">
    <property type="protein sequence ID" value="MFD2935224.1"/>
    <property type="molecule type" value="Genomic_DNA"/>
</dbReference>
<dbReference type="Gene3D" id="3.40.50.2300">
    <property type="match status" value="1"/>
</dbReference>
<accession>A0ABW6AME5</accession>
<gene>
    <name evidence="3" type="ORF">ACFS25_15645</name>
</gene>
<dbReference type="SMART" id="SM00448">
    <property type="entry name" value="REC"/>
    <property type="match status" value="1"/>
</dbReference>
<name>A0ABW6AME5_9BACT</name>
<dbReference type="PANTHER" id="PTHR44520:SF2">
    <property type="entry name" value="RESPONSE REGULATOR RCP1"/>
    <property type="match status" value="1"/>
</dbReference>
<evidence type="ECO:0000313" key="4">
    <source>
        <dbReference type="Proteomes" id="UP001597512"/>
    </source>
</evidence>
<dbReference type="InterPro" id="IPR052893">
    <property type="entry name" value="TCS_response_regulator"/>
</dbReference>
<dbReference type="Proteomes" id="UP001597512">
    <property type="component" value="Unassembled WGS sequence"/>
</dbReference>
<dbReference type="PROSITE" id="PS50110">
    <property type="entry name" value="RESPONSE_REGULATORY"/>
    <property type="match status" value="1"/>
</dbReference>
<evidence type="ECO:0000313" key="3">
    <source>
        <dbReference type="EMBL" id="MFD2935224.1"/>
    </source>
</evidence>
<protein>
    <submittedName>
        <fullName evidence="3">Response regulator</fullName>
    </submittedName>
</protein>
<evidence type="ECO:0000259" key="2">
    <source>
        <dbReference type="PROSITE" id="PS50110"/>
    </source>
</evidence>
<sequence length="143" mass="16156">MTSKAPIVVIEDDEDDQHLIKLAINSLEIVNPLLFFSNGVDAIQYLSSSKEAPLVILCDVNMPNMNGIELRQIIDLDEYLKMKSIPFVFLTTAANPTLVTMAYTMTIQGYFKKATGFDSLKEQMNAIVTYWDKCLHPNTKLTY</sequence>
<proteinExistence type="predicted"/>
<reference evidence="4" key="1">
    <citation type="journal article" date="2019" name="Int. J. Syst. Evol. Microbiol.">
        <title>The Global Catalogue of Microorganisms (GCM) 10K type strain sequencing project: providing services to taxonomists for standard genome sequencing and annotation.</title>
        <authorList>
            <consortium name="The Broad Institute Genomics Platform"/>
            <consortium name="The Broad Institute Genome Sequencing Center for Infectious Disease"/>
            <person name="Wu L."/>
            <person name="Ma J."/>
        </authorList>
    </citation>
    <scope>NUCLEOTIDE SEQUENCE [LARGE SCALE GENOMIC DNA]</scope>
    <source>
        <strain evidence="4">KCTC 52490</strain>
    </source>
</reference>
<keyword evidence="4" id="KW-1185">Reference proteome</keyword>
<dbReference type="InterPro" id="IPR001789">
    <property type="entry name" value="Sig_transdc_resp-reg_receiver"/>
</dbReference>
<dbReference type="PANTHER" id="PTHR44520">
    <property type="entry name" value="RESPONSE REGULATOR RCP1-RELATED"/>
    <property type="match status" value="1"/>
</dbReference>
<dbReference type="SUPFAM" id="SSF52172">
    <property type="entry name" value="CheY-like"/>
    <property type="match status" value="1"/>
</dbReference>
<evidence type="ECO:0000256" key="1">
    <source>
        <dbReference type="PROSITE-ProRule" id="PRU00169"/>
    </source>
</evidence>
<feature type="modified residue" description="4-aspartylphosphate" evidence="1">
    <location>
        <position position="59"/>
    </location>
</feature>
<dbReference type="RefSeq" id="WP_381502732.1">
    <property type="nucleotide sequence ID" value="NZ_JBHUOM010000012.1"/>
</dbReference>